<accession>A0ABU4V672</accession>
<dbReference type="RefSeq" id="WP_319979042.1">
    <property type="nucleotide sequence ID" value="NZ_JAXAVU010000013.1"/>
</dbReference>
<dbReference type="InterPro" id="IPR049693">
    <property type="entry name" value="Daptide_RRE"/>
</dbReference>
<keyword evidence="2" id="KW-1185">Reference proteome</keyword>
<gene>
    <name evidence="1" type="primary">mpaB</name>
    <name evidence="1" type="ORF">SK854_32980</name>
</gene>
<organism evidence="1 2">
    <name type="scientific">Lentzea sokolovensis</name>
    <dbReference type="NCBI Taxonomy" id="3095429"/>
    <lineage>
        <taxon>Bacteria</taxon>
        <taxon>Bacillati</taxon>
        <taxon>Actinomycetota</taxon>
        <taxon>Actinomycetes</taxon>
        <taxon>Pseudonocardiales</taxon>
        <taxon>Pseudonocardiaceae</taxon>
        <taxon>Lentzea</taxon>
    </lineage>
</organism>
<dbReference type="Proteomes" id="UP001285352">
    <property type="component" value="Unassembled WGS sequence"/>
</dbReference>
<evidence type="ECO:0000313" key="2">
    <source>
        <dbReference type="Proteomes" id="UP001285352"/>
    </source>
</evidence>
<name>A0ABU4V672_9PSEU</name>
<protein>
    <submittedName>
        <fullName evidence="1">Daptide biosynthesis RiPP recognition protein</fullName>
    </submittedName>
</protein>
<evidence type="ECO:0000313" key="1">
    <source>
        <dbReference type="EMBL" id="MDX8146970.1"/>
    </source>
</evidence>
<dbReference type="NCBIfam" id="NF041823">
    <property type="entry name" value="daptide_RRE"/>
    <property type="match status" value="1"/>
</dbReference>
<reference evidence="1 2" key="1">
    <citation type="submission" date="2023-11" db="EMBL/GenBank/DDBJ databases">
        <title>Lentzea sokolovensis, sp. nov., Lentzea kristufkii, sp. nov., and Lentzea miocenensis, sp. nov., rare actinobacteria from Sokolov Coal Basin, Miocene lacustrine sediment, Czech Republic.</title>
        <authorList>
            <person name="Lara A."/>
            <person name="Kotroba L."/>
            <person name="Nouioui I."/>
            <person name="Neumann-Schaal M."/>
            <person name="Mast Y."/>
            <person name="Chronakova A."/>
        </authorList>
    </citation>
    <scope>NUCLEOTIDE SEQUENCE [LARGE SCALE GENOMIC DNA]</scope>
    <source>
        <strain evidence="1 2">BCCO 10_0061</strain>
    </source>
</reference>
<sequence>MTDARAAFTAVVQLVSGTTVTGGFGRVVLVESAVHEDKAVELGGAGGLVFSPGAGETAIRYEGGLVEPGDEFLVGDDLFVHTQDYLATPFLAVAGPTVVRVGGEQDYQAFLQDADLARSKGVFVEQLTTPGVFLADQCALGTTHPCVGANRLHVSASGEVRTAPGGEVLGSIESDVDFSPPDAGGDVCLNAVVDANAIEEARAARPWLSRYLRVLAVLRGLRAEGRTGLKVSGFGGRFTSALPADLVEDVDAPILVWSDDEQLVCDTTQDRVFQVGGDAARIVELLLVSTGTEHAIELASIHMGLEPLVAEAAVREVVAAFEGTPVQSAVRAGITSPAS</sequence>
<proteinExistence type="predicted"/>
<dbReference type="EMBL" id="JAXAVU010000013">
    <property type="protein sequence ID" value="MDX8146970.1"/>
    <property type="molecule type" value="Genomic_DNA"/>
</dbReference>
<comment type="caution">
    <text evidence="1">The sequence shown here is derived from an EMBL/GenBank/DDBJ whole genome shotgun (WGS) entry which is preliminary data.</text>
</comment>